<evidence type="ECO:0000256" key="3">
    <source>
        <dbReference type="ARBA" id="ARBA00022692"/>
    </source>
</evidence>
<proteinExistence type="predicted"/>
<keyword evidence="4 6" id="KW-1133">Transmembrane helix</keyword>
<dbReference type="GO" id="GO:0005886">
    <property type="term" value="C:plasma membrane"/>
    <property type="evidence" value="ECO:0007669"/>
    <property type="project" value="UniProtKB-SubCell"/>
</dbReference>
<evidence type="ECO:0000256" key="2">
    <source>
        <dbReference type="ARBA" id="ARBA00022475"/>
    </source>
</evidence>
<comment type="subcellular location">
    <subcellularLocation>
        <location evidence="1">Cell membrane</location>
        <topology evidence="1">Multi-pass membrane protein</topology>
    </subcellularLocation>
</comment>
<reference evidence="7" key="1">
    <citation type="journal article" date="2015" name="Environ. Sci. Technol.">
        <title>Anaerobic arsenite oxidation by an autotrophic arsenite-oxidizing bacterium from an arsenic-contaminated paddy soil.</title>
        <authorList>
            <person name="Zhang J."/>
            <person name="Zhou W."/>
            <person name="Liu B."/>
            <person name="He J."/>
            <person name="Shen Q."/>
            <person name="Zhao F.J."/>
        </authorList>
    </citation>
    <scope>NUCLEOTIDE SEQUENCE</scope>
    <source>
        <strain evidence="7">SY</strain>
    </source>
</reference>
<keyword evidence="3 6" id="KW-0812">Transmembrane</keyword>
<evidence type="ECO:0000313" key="7">
    <source>
        <dbReference type="EMBL" id="AKE49366.1"/>
    </source>
</evidence>
<dbReference type="AlphaFoldDB" id="A0A0F6RA14"/>
<feature type="transmembrane region" description="Helical" evidence="6">
    <location>
        <begin position="57"/>
        <end position="81"/>
    </location>
</feature>
<dbReference type="InterPro" id="IPR005171">
    <property type="entry name" value="Cyt_c_oxidase_su4_prok"/>
</dbReference>
<evidence type="ECO:0000256" key="4">
    <source>
        <dbReference type="ARBA" id="ARBA00022989"/>
    </source>
</evidence>
<evidence type="ECO:0000256" key="5">
    <source>
        <dbReference type="ARBA" id="ARBA00023136"/>
    </source>
</evidence>
<keyword evidence="2" id="KW-1003">Cell membrane</keyword>
<organism evidence="7">
    <name type="scientific">Paracoccus sp. SY</name>
    <dbReference type="NCBI Taxonomy" id="1330255"/>
    <lineage>
        <taxon>Bacteria</taxon>
        <taxon>Pseudomonadati</taxon>
        <taxon>Pseudomonadota</taxon>
        <taxon>Alphaproteobacteria</taxon>
        <taxon>Rhodobacterales</taxon>
        <taxon>Paracoccaceae</taxon>
        <taxon>Paracoccus</taxon>
    </lineage>
</organism>
<evidence type="ECO:0000256" key="1">
    <source>
        <dbReference type="ARBA" id="ARBA00004651"/>
    </source>
</evidence>
<accession>A0A0F6RA14</accession>
<gene>
    <name evidence="7" type="primary">norF</name>
</gene>
<protein>
    <submittedName>
        <fullName evidence="7">NorF protein</fullName>
    </submittedName>
</protein>
<evidence type="ECO:0000256" key="6">
    <source>
        <dbReference type="SAM" id="Phobius"/>
    </source>
</evidence>
<sequence length="82" mass="8894">MTMMDRLTRNWLVLIALILATTGLAALDGRIAAAGLLVLAWAKSRAILGGFLHLDRVPGWLSAFLVPLGLWLCLIWALAAVR</sequence>
<name>A0A0F6RA14_9RHOB</name>
<keyword evidence="5 6" id="KW-0472">Membrane</keyword>
<dbReference type="EMBL" id="KP881607">
    <property type="protein sequence ID" value="AKE49366.1"/>
    <property type="molecule type" value="Genomic_DNA"/>
</dbReference>
<dbReference type="Pfam" id="PF03626">
    <property type="entry name" value="COX4_pro"/>
    <property type="match status" value="1"/>
</dbReference>